<feature type="binding site" evidence="2">
    <location>
        <position position="519"/>
    </location>
    <ligand>
        <name>substrate</name>
    </ligand>
</feature>
<proteinExistence type="predicted"/>
<dbReference type="GO" id="GO:0017005">
    <property type="term" value="F:3'-tyrosyl-DNA phosphodiesterase activity"/>
    <property type="evidence" value="ECO:0007669"/>
    <property type="project" value="TreeGrafter"/>
</dbReference>
<evidence type="ECO:0000259" key="5">
    <source>
        <dbReference type="PROSITE" id="PS50035"/>
    </source>
</evidence>
<dbReference type="RefSeq" id="XP_009229982.1">
    <property type="nucleotide sequence ID" value="XM_009231718.1"/>
</dbReference>
<dbReference type="GO" id="GO:0003697">
    <property type="term" value="F:single-stranded DNA binding"/>
    <property type="evidence" value="ECO:0007669"/>
    <property type="project" value="TreeGrafter"/>
</dbReference>
<dbReference type="GeneID" id="20354256"/>
<dbReference type="InterPro" id="IPR010347">
    <property type="entry name" value="Tdp1"/>
</dbReference>
<feature type="site" description="Interaction with DNA" evidence="3">
    <location>
        <position position="541"/>
    </location>
</feature>
<dbReference type="InterPro" id="IPR001736">
    <property type="entry name" value="PLipase_D/transphosphatidylase"/>
</dbReference>
<dbReference type="GO" id="GO:0006281">
    <property type="term" value="P:DNA repair"/>
    <property type="evidence" value="ECO:0007669"/>
    <property type="project" value="InterPro"/>
</dbReference>
<accession>J3PJV7</accession>
<sequence>MDPNWASEFNDGEDEDEALRRAIALSMGQDVSPEPEGASPSVHKDRAAVGETVDLTSSSPGPSEDDGATKAPSPGPPVAATPAAAAAATSSIFGLDRKKMEEERLARMSKRKASEAGLSPTEERPQQRSKVLDHPSSGIVPPHLGQAIAEAAKPPVASVARSSEKASSRPLASPAGADSTLPVFPKGVVKRTWLRGQPMTSDDITIDQVLQKDMLQMAVLSSFQWDTDWLWRKVNPMKTKITLVAYAGNEVEKAAVVESARGIARLCFPPMNGFGYMHSKLQLLKFPGFLRIVVPSGNLVSYDWGETGTMENVVFIIDLPPVGDLAGSEGNTLTSFGEDLCYFLKAQGLEESLIKSLRKYDFTETSRYGFVHSIPGSHMGDSWNQTGYCGLGRAVNKLGLATDQPIEVDLVASSIGSLTSKFCSALYKACQGDSGIKEHESKGAKAKNGMGGAASTTQAALAQRFRVYFPSLQSVVASRGGRNSAGTTCLQSRWWNLPSFPRELFRDYMNPRRVLVHSKIIFVRAPSGGASWAYVGSANLSESAWGKLVKDRTSSSPKMTCRNWESGVIVPAGSGHELKHQGHGRAEGAGICGSVGAVFEGCVPLPMTLPGTEYASGDGTRLPWFIDQH</sequence>
<dbReference type="PANTHER" id="PTHR12415:SF4">
    <property type="entry name" value="TYROSYL-DNA PHOSPHODIESTERASE DOMAIN-CONTAINING PROTEIN"/>
    <property type="match status" value="1"/>
</dbReference>
<dbReference type="OrthoDB" id="47785at2759"/>
<protein>
    <submittedName>
        <fullName evidence="6">Tyrosyl-DNA phosphodiesterase domain-containing protein</fullName>
    </submittedName>
</protein>
<feature type="active site" description="Nucleophile" evidence="1">
    <location>
        <position position="278"/>
    </location>
</feature>
<evidence type="ECO:0000256" key="2">
    <source>
        <dbReference type="PIRSR" id="PIRSR610347-2"/>
    </source>
</evidence>
<reference evidence="6" key="2">
    <citation type="submission" date="2010-07" db="EMBL/GenBank/DDBJ databases">
        <authorList>
            <consortium name="The Broad Institute Genome Sequencing Platform"/>
            <consortium name="Broad Institute Genome Sequencing Center for Infectious Disease"/>
            <person name="Ma L.-J."/>
            <person name="Dead R."/>
            <person name="Young S."/>
            <person name="Zeng Q."/>
            <person name="Koehrsen M."/>
            <person name="Alvarado L."/>
            <person name="Berlin A."/>
            <person name="Chapman S.B."/>
            <person name="Chen Z."/>
            <person name="Freedman E."/>
            <person name="Gellesch M."/>
            <person name="Goldberg J."/>
            <person name="Griggs A."/>
            <person name="Gujja S."/>
            <person name="Heilman E.R."/>
            <person name="Heiman D."/>
            <person name="Hepburn T."/>
            <person name="Howarth C."/>
            <person name="Jen D."/>
            <person name="Larson L."/>
            <person name="Mehta T."/>
            <person name="Neiman D."/>
            <person name="Pearson M."/>
            <person name="Roberts A."/>
            <person name="Saif S."/>
            <person name="Shea T."/>
            <person name="Shenoy N."/>
            <person name="Sisk P."/>
            <person name="Stolte C."/>
            <person name="Sykes S."/>
            <person name="Walk T."/>
            <person name="White J."/>
            <person name="Yandava C."/>
            <person name="Haas B."/>
            <person name="Nusbaum C."/>
            <person name="Birren B."/>
        </authorList>
    </citation>
    <scope>NUCLEOTIDE SEQUENCE</scope>
    <source>
        <strain evidence="6">R3-111a-1</strain>
    </source>
</reference>
<feature type="domain" description="PLD phosphodiesterase" evidence="5">
    <location>
        <begin position="512"/>
        <end position="544"/>
    </location>
</feature>
<evidence type="ECO:0000256" key="1">
    <source>
        <dbReference type="PIRSR" id="PIRSR610347-1"/>
    </source>
</evidence>
<feature type="compositionally biased region" description="Basic and acidic residues" evidence="4">
    <location>
        <begin position="121"/>
        <end position="133"/>
    </location>
</feature>
<organism evidence="6">
    <name type="scientific">Gaeumannomyces tritici (strain R3-111a-1)</name>
    <name type="common">Wheat and barley take-all root rot fungus</name>
    <name type="synonym">Gaeumannomyces graminis var. tritici</name>
    <dbReference type="NCBI Taxonomy" id="644352"/>
    <lineage>
        <taxon>Eukaryota</taxon>
        <taxon>Fungi</taxon>
        <taxon>Dikarya</taxon>
        <taxon>Ascomycota</taxon>
        <taxon>Pezizomycotina</taxon>
        <taxon>Sordariomycetes</taxon>
        <taxon>Sordariomycetidae</taxon>
        <taxon>Magnaporthales</taxon>
        <taxon>Magnaporthaceae</taxon>
        <taxon>Gaeumannomyces</taxon>
    </lineage>
</organism>
<dbReference type="AlphaFoldDB" id="J3PJV7"/>
<dbReference type="EnsemblFungi" id="EJT68632">
    <property type="protein sequence ID" value="EJT68632"/>
    <property type="gene ID" value="GGTG_13798"/>
</dbReference>
<reference evidence="7" key="5">
    <citation type="submission" date="2018-04" db="UniProtKB">
        <authorList>
            <consortium name="EnsemblFungi"/>
        </authorList>
    </citation>
    <scope>IDENTIFICATION</scope>
    <source>
        <strain evidence="7">R3-111a-1</strain>
    </source>
</reference>
<dbReference type="CDD" id="cd09122">
    <property type="entry name" value="PLDc_Tdp1_1"/>
    <property type="match status" value="1"/>
</dbReference>
<name>J3PJV7_GAET3</name>
<dbReference type="VEuPathDB" id="FungiDB:GGTG_13798"/>
<feature type="region of interest" description="Disordered" evidence="4">
    <location>
        <begin position="25"/>
        <end position="178"/>
    </location>
</feature>
<dbReference type="Pfam" id="PF06087">
    <property type="entry name" value="Tyr-DNA_phospho"/>
    <property type="match status" value="1"/>
</dbReference>
<dbReference type="GO" id="GO:0005634">
    <property type="term" value="C:nucleus"/>
    <property type="evidence" value="ECO:0007669"/>
    <property type="project" value="InterPro"/>
</dbReference>
<reference evidence="6" key="3">
    <citation type="submission" date="2010-09" db="EMBL/GenBank/DDBJ databases">
        <title>Annotation of Gaeumannomyces graminis var. tritici R3-111a-1.</title>
        <authorList>
            <consortium name="The Broad Institute Genome Sequencing Platform"/>
            <person name="Ma L.-J."/>
            <person name="Dead R."/>
            <person name="Young S.K."/>
            <person name="Zeng Q."/>
            <person name="Gargeya S."/>
            <person name="Fitzgerald M."/>
            <person name="Haas B."/>
            <person name="Abouelleil A."/>
            <person name="Alvarado L."/>
            <person name="Arachchi H.M."/>
            <person name="Berlin A."/>
            <person name="Brown A."/>
            <person name="Chapman S.B."/>
            <person name="Chen Z."/>
            <person name="Dunbar C."/>
            <person name="Freedman E."/>
            <person name="Gearin G."/>
            <person name="Gellesch M."/>
            <person name="Goldberg J."/>
            <person name="Griggs A."/>
            <person name="Gujja S."/>
            <person name="Heiman D."/>
            <person name="Howarth C."/>
            <person name="Larson L."/>
            <person name="Lui A."/>
            <person name="MacDonald P.J.P."/>
            <person name="Mehta T."/>
            <person name="Montmayeur A."/>
            <person name="Murphy C."/>
            <person name="Neiman D."/>
            <person name="Pearson M."/>
            <person name="Priest M."/>
            <person name="Roberts A."/>
            <person name="Saif S."/>
            <person name="Shea T."/>
            <person name="Shenoy N."/>
            <person name="Sisk P."/>
            <person name="Stolte C."/>
            <person name="Sykes S."/>
            <person name="Yandava C."/>
            <person name="Wortman J."/>
            <person name="Nusbaum C."/>
            <person name="Birren B."/>
        </authorList>
    </citation>
    <scope>NUCLEOTIDE SEQUENCE</scope>
    <source>
        <strain evidence="6">R3-111a-1</strain>
    </source>
</reference>
<dbReference type="STRING" id="644352.J3PJV7"/>
<keyword evidence="8" id="KW-1185">Reference proteome</keyword>
<gene>
    <name evidence="7" type="primary">20354256</name>
    <name evidence="6" type="ORF">GGTG_13798</name>
</gene>
<dbReference type="Gene3D" id="3.30.870.10">
    <property type="entry name" value="Endonuclease Chain A"/>
    <property type="match status" value="2"/>
</dbReference>
<dbReference type="PANTHER" id="PTHR12415">
    <property type="entry name" value="TYROSYL-DNA PHOSPHODIESTERASE 1"/>
    <property type="match status" value="1"/>
</dbReference>
<dbReference type="CDD" id="cd09123">
    <property type="entry name" value="PLDc_Tdp1_2"/>
    <property type="match status" value="1"/>
</dbReference>
<dbReference type="eggNOG" id="KOG2031">
    <property type="taxonomic scope" value="Eukaryota"/>
</dbReference>
<dbReference type="Proteomes" id="UP000006039">
    <property type="component" value="Unassembled WGS sequence"/>
</dbReference>
<dbReference type="HOGENOM" id="CLU_007773_2_0_1"/>
<dbReference type="GO" id="GO:0003690">
    <property type="term" value="F:double-stranded DNA binding"/>
    <property type="evidence" value="ECO:0007669"/>
    <property type="project" value="TreeGrafter"/>
</dbReference>
<dbReference type="SUPFAM" id="SSF56024">
    <property type="entry name" value="Phospholipase D/nuclease"/>
    <property type="match status" value="2"/>
</dbReference>
<evidence type="ECO:0000256" key="3">
    <source>
        <dbReference type="PIRSR" id="PIRSR610347-3"/>
    </source>
</evidence>
<reference evidence="8" key="1">
    <citation type="submission" date="2010-07" db="EMBL/GenBank/DDBJ databases">
        <title>The genome sequence of Gaeumannomyces graminis var. tritici strain R3-111a-1.</title>
        <authorList>
            <consortium name="The Broad Institute Genome Sequencing Platform"/>
            <person name="Ma L.-J."/>
            <person name="Dead R."/>
            <person name="Young S."/>
            <person name="Zeng Q."/>
            <person name="Koehrsen M."/>
            <person name="Alvarado L."/>
            <person name="Berlin A."/>
            <person name="Chapman S.B."/>
            <person name="Chen Z."/>
            <person name="Freedman E."/>
            <person name="Gellesch M."/>
            <person name="Goldberg J."/>
            <person name="Griggs A."/>
            <person name="Gujja S."/>
            <person name="Heilman E.R."/>
            <person name="Heiman D."/>
            <person name="Hepburn T."/>
            <person name="Howarth C."/>
            <person name="Jen D."/>
            <person name="Larson L."/>
            <person name="Mehta T."/>
            <person name="Neiman D."/>
            <person name="Pearson M."/>
            <person name="Roberts A."/>
            <person name="Saif S."/>
            <person name="Shea T."/>
            <person name="Shenoy N."/>
            <person name="Sisk P."/>
            <person name="Stolte C."/>
            <person name="Sykes S."/>
            <person name="Walk T."/>
            <person name="White J."/>
            <person name="Yandava C."/>
            <person name="Haas B."/>
            <person name="Nusbaum C."/>
            <person name="Birren B."/>
        </authorList>
    </citation>
    <scope>NUCLEOTIDE SEQUENCE [LARGE SCALE GENOMIC DNA]</scope>
    <source>
        <strain evidence="8">R3-111a-1</strain>
    </source>
</reference>
<feature type="compositionally biased region" description="Low complexity" evidence="4">
    <location>
        <begin position="80"/>
        <end position="91"/>
    </location>
</feature>
<evidence type="ECO:0000256" key="4">
    <source>
        <dbReference type="SAM" id="MobiDB-lite"/>
    </source>
</evidence>
<feature type="compositionally biased region" description="Basic and acidic residues" evidence="4">
    <location>
        <begin position="95"/>
        <end position="106"/>
    </location>
</feature>
<evidence type="ECO:0000313" key="6">
    <source>
        <dbReference type="EMBL" id="EJT68632.1"/>
    </source>
</evidence>
<feature type="active site" description="Proton donor/acceptor" evidence="1">
    <location>
        <position position="517"/>
    </location>
</feature>
<evidence type="ECO:0000313" key="8">
    <source>
        <dbReference type="Proteomes" id="UP000006039"/>
    </source>
</evidence>
<reference evidence="7" key="4">
    <citation type="journal article" date="2015" name="G3 (Bethesda)">
        <title>Genome sequences of three phytopathogenic species of the Magnaporthaceae family of fungi.</title>
        <authorList>
            <person name="Okagaki L.H."/>
            <person name="Nunes C.C."/>
            <person name="Sailsbery J."/>
            <person name="Clay B."/>
            <person name="Brown D."/>
            <person name="John T."/>
            <person name="Oh Y."/>
            <person name="Young N."/>
            <person name="Fitzgerald M."/>
            <person name="Haas B.J."/>
            <person name="Zeng Q."/>
            <person name="Young S."/>
            <person name="Adiconis X."/>
            <person name="Fan L."/>
            <person name="Levin J.Z."/>
            <person name="Mitchell T.K."/>
            <person name="Okubara P.A."/>
            <person name="Farman M.L."/>
            <person name="Kohn L.M."/>
            <person name="Birren B."/>
            <person name="Ma L.-J."/>
            <person name="Dean R.A."/>
        </authorList>
    </citation>
    <scope>NUCLEOTIDE SEQUENCE</scope>
    <source>
        <strain evidence="7">R3-111a-1</strain>
    </source>
</reference>
<feature type="binding site" evidence="2">
    <location>
        <position position="280"/>
    </location>
    <ligand>
        <name>substrate</name>
    </ligand>
</feature>
<dbReference type="PROSITE" id="PS50035">
    <property type="entry name" value="PLD"/>
    <property type="match status" value="1"/>
</dbReference>
<evidence type="ECO:0000313" key="7">
    <source>
        <dbReference type="EnsemblFungi" id="EJT68632"/>
    </source>
</evidence>
<dbReference type="EMBL" id="GL385448">
    <property type="protein sequence ID" value="EJT68632.1"/>
    <property type="molecule type" value="Genomic_DNA"/>
</dbReference>